<accession>A0A6J4ISD1</accession>
<dbReference type="EMBL" id="CADCTM010000356">
    <property type="protein sequence ID" value="CAA9258765.1"/>
    <property type="molecule type" value="Genomic_DNA"/>
</dbReference>
<sequence length="52" mass="5824">MGKRGFGDKIVGMNTRVILKEAQNFSVLTRTCTLAILSNFDPPQLLQPFWGI</sequence>
<proteinExistence type="predicted"/>
<name>A0A6J4ISD1_9CYAN</name>
<reference evidence="1" key="1">
    <citation type="submission" date="2020-02" db="EMBL/GenBank/DDBJ databases">
        <authorList>
            <person name="Meier V. D."/>
        </authorList>
    </citation>
    <scope>NUCLEOTIDE SEQUENCE</scope>
    <source>
        <strain evidence="1">AVDCRST_MAG92</strain>
    </source>
</reference>
<organism evidence="1">
    <name type="scientific">uncultured Coleofasciculus sp</name>
    <dbReference type="NCBI Taxonomy" id="1267456"/>
    <lineage>
        <taxon>Bacteria</taxon>
        <taxon>Bacillati</taxon>
        <taxon>Cyanobacteriota</taxon>
        <taxon>Cyanophyceae</taxon>
        <taxon>Coleofasciculales</taxon>
        <taxon>Coleofasciculaceae</taxon>
        <taxon>Coleofasciculus</taxon>
        <taxon>environmental samples</taxon>
    </lineage>
</organism>
<dbReference type="AlphaFoldDB" id="A0A6J4ISD1"/>
<gene>
    <name evidence="1" type="ORF">AVDCRST_MAG92-2363</name>
</gene>
<evidence type="ECO:0000313" key="1">
    <source>
        <dbReference type="EMBL" id="CAA9258765.1"/>
    </source>
</evidence>
<protein>
    <submittedName>
        <fullName evidence="1">Uncharacterized protein</fullName>
    </submittedName>
</protein>